<dbReference type="AlphaFoldDB" id="A0A1Z5IW90"/>
<evidence type="ECO:0000259" key="1">
    <source>
        <dbReference type="Pfam" id="PF01883"/>
    </source>
</evidence>
<reference evidence="2 3" key="1">
    <citation type="submission" date="2015-11" db="EMBL/GenBank/DDBJ databases">
        <title>Draft genome sequences of new species of the genus Lactobacillus isolated from orchardgrass silage.</title>
        <authorList>
            <person name="Tohno M."/>
            <person name="Tanizawa Y."/>
            <person name="Arita M."/>
        </authorList>
    </citation>
    <scope>NUCLEOTIDE SEQUENCE [LARGE SCALE GENOMIC DNA]</scope>
    <source>
        <strain evidence="2 3">IWT25</strain>
    </source>
</reference>
<dbReference type="RefSeq" id="WP_089121172.1">
    <property type="nucleotide sequence ID" value="NZ_BCMI01000011.1"/>
</dbReference>
<dbReference type="PANTHER" id="PTHR42831:SF1">
    <property type="entry name" value="FE-S PROTEIN MATURATION AUXILIARY FACTOR YITW"/>
    <property type="match status" value="1"/>
</dbReference>
<feature type="domain" description="MIP18 family-like" evidence="1">
    <location>
        <begin position="9"/>
        <end position="80"/>
    </location>
</feature>
<dbReference type="PANTHER" id="PTHR42831">
    <property type="entry name" value="FE-S PROTEIN MATURATION AUXILIARY FACTOR YITW"/>
    <property type="match status" value="1"/>
</dbReference>
<dbReference type="InterPro" id="IPR002744">
    <property type="entry name" value="MIP18-like"/>
</dbReference>
<dbReference type="Proteomes" id="UP000198414">
    <property type="component" value="Unassembled WGS sequence"/>
</dbReference>
<dbReference type="EMBL" id="BCMI01000011">
    <property type="protein sequence ID" value="GAX06033.1"/>
    <property type="molecule type" value="Genomic_DNA"/>
</dbReference>
<dbReference type="InterPro" id="IPR034904">
    <property type="entry name" value="FSCA_dom_sf"/>
</dbReference>
<dbReference type="Gene3D" id="3.30.300.130">
    <property type="entry name" value="Fe-S cluster assembly (FSCA)"/>
    <property type="match status" value="1"/>
</dbReference>
<proteinExistence type="predicted"/>
<organism evidence="2 3">
    <name type="scientific">Secundilactobacillus pentosiphilus</name>
    <dbReference type="NCBI Taxonomy" id="1714682"/>
    <lineage>
        <taxon>Bacteria</taxon>
        <taxon>Bacillati</taxon>
        <taxon>Bacillota</taxon>
        <taxon>Bacilli</taxon>
        <taxon>Lactobacillales</taxon>
        <taxon>Lactobacillaceae</taxon>
        <taxon>Secundilactobacillus</taxon>
    </lineage>
</organism>
<name>A0A1Z5IW90_9LACO</name>
<comment type="caution">
    <text evidence="2">The sequence shown here is derived from an EMBL/GenBank/DDBJ whole genome shotgun (WGS) entry which is preliminary data.</text>
</comment>
<sequence length="104" mass="11568">MQNNSLFKSQALAALRNVIDPELGVDIVNLGLIYDVDLIMSGICHVSMTLTIAGCPMTGYLDHAIKAELMNLTEVEQVEITLVWEPAWSVKKMSRQTRLELGIH</sequence>
<protein>
    <recommendedName>
        <fullName evidence="1">MIP18 family-like domain-containing protein</fullName>
    </recommendedName>
</protein>
<accession>A0A1Z5IW90</accession>
<dbReference type="SUPFAM" id="SSF117916">
    <property type="entry name" value="Fe-S cluster assembly (FSCA) domain-like"/>
    <property type="match status" value="1"/>
</dbReference>
<evidence type="ECO:0000313" key="2">
    <source>
        <dbReference type="EMBL" id="GAX06033.1"/>
    </source>
</evidence>
<evidence type="ECO:0000313" key="3">
    <source>
        <dbReference type="Proteomes" id="UP000198414"/>
    </source>
</evidence>
<gene>
    <name evidence="2" type="ORF">IWT25_01358</name>
</gene>
<dbReference type="InterPro" id="IPR052339">
    <property type="entry name" value="Fe-S_Maturation_MIP18"/>
</dbReference>
<dbReference type="Pfam" id="PF01883">
    <property type="entry name" value="FeS_assembly_P"/>
    <property type="match status" value="1"/>
</dbReference>
<dbReference type="OrthoDB" id="9805360at2"/>